<sequence length="428" mass="48846">MTSSRRLRQNDHGVPHDLIEDILAKLPVKSLVRFKYVSEQWFRLITDPRFIDLHLSNQLKNGPGFVTASSGSLICYVGSRSYVFLGSMTVNRDSCTIPHSDIWLVSVSKDNDYEMLNSCDGILCFQGRFNIWVHNPATKEYRLLPSGMNSSSLLINTLIVSLPILNFHIYIYIVGPWCSCHPHLGLGFGRELVTKRYKIVRLCNPCPSETGQDHQHHGHCVVFTLDPNPNACWKTIGEVPYKIDVVFSRSLYFNGAIYWLTDEIYHLNQAEVIVMFDLHNEKFQAIPHPSSCSNKPRRLMQLGTLRECLCLAHKDVDSLLNIWIMDKQQQKITWEKLYCIEVFRNGQLLISSRLAFAEHKGGTLLVCTGGVVYLFKPNNEISCLWHGDAYSVPTAFNESLVHLYGRTVTQFKRGVIAYTESLVPIYTL</sequence>
<evidence type="ECO:0000256" key="1">
    <source>
        <dbReference type="SAM" id="Phobius"/>
    </source>
</evidence>
<dbReference type="Proteomes" id="UP001472677">
    <property type="component" value="Unassembled WGS sequence"/>
</dbReference>
<comment type="caution">
    <text evidence="3">The sequence shown here is derived from an EMBL/GenBank/DDBJ whole genome shotgun (WGS) entry which is preliminary data.</text>
</comment>
<dbReference type="EMBL" id="JBBPBM010000097">
    <property type="protein sequence ID" value="KAK8508733.1"/>
    <property type="molecule type" value="Genomic_DNA"/>
</dbReference>
<evidence type="ECO:0000259" key="2">
    <source>
        <dbReference type="PROSITE" id="PS50181"/>
    </source>
</evidence>
<dbReference type="InterPro" id="IPR050796">
    <property type="entry name" value="SCF_F-box_component"/>
</dbReference>
<dbReference type="SUPFAM" id="SSF81383">
    <property type="entry name" value="F-box domain"/>
    <property type="match status" value="1"/>
</dbReference>
<dbReference type="InterPro" id="IPR017451">
    <property type="entry name" value="F-box-assoc_interact_dom"/>
</dbReference>
<dbReference type="NCBIfam" id="TIGR01640">
    <property type="entry name" value="F_box_assoc_1"/>
    <property type="match status" value="1"/>
</dbReference>
<keyword evidence="1" id="KW-0812">Transmembrane</keyword>
<gene>
    <name evidence="3" type="ORF">V6N12_034839</name>
</gene>
<dbReference type="CDD" id="cd22157">
    <property type="entry name" value="F-box_AtFBW1-like"/>
    <property type="match status" value="1"/>
</dbReference>
<accession>A0ABR2BP25</accession>
<reference evidence="3 4" key="1">
    <citation type="journal article" date="2024" name="G3 (Bethesda)">
        <title>Genome assembly of Hibiscus sabdariffa L. provides insights into metabolisms of medicinal natural products.</title>
        <authorList>
            <person name="Kim T."/>
        </authorList>
    </citation>
    <scope>NUCLEOTIDE SEQUENCE [LARGE SCALE GENOMIC DNA]</scope>
    <source>
        <strain evidence="3">TK-2024</strain>
        <tissue evidence="3">Old leaves</tissue>
    </source>
</reference>
<keyword evidence="4" id="KW-1185">Reference proteome</keyword>
<evidence type="ECO:0000313" key="3">
    <source>
        <dbReference type="EMBL" id="KAK8508733.1"/>
    </source>
</evidence>
<keyword evidence="1" id="KW-1133">Transmembrane helix</keyword>
<name>A0ABR2BP25_9ROSI</name>
<dbReference type="SMART" id="SM00256">
    <property type="entry name" value="FBOX"/>
    <property type="match status" value="1"/>
</dbReference>
<dbReference type="Gene3D" id="1.20.1280.50">
    <property type="match status" value="1"/>
</dbReference>
<dbReference type="InterPro" id="IPR001810">
    <property type="entry name" value="F-box_dom"/>
</dbReference>
<proteinExistence type="predicted"/>
<protein>
    <recommendedName>
        <fullName evidence="2">F-box domain-containing protein</fullName>
    </recommendedName>
</protein>
<dbReference type="PANTHER" id="PTHR31672:SF13">
    <property type="entry name" value="F-BOX PROTEIN CPR30-LIKE"/>
    <property type="match status" value="1"/>
</dbReference>
<dbReference type="Pfam" id="PF00646">
    <property type="entry name" value="F-box"/>
    <property type="match status" value="1"/>
</dbReference>
<feature type="transmembrane region" description="Helical" evidence="1">
    <location>
        <begin position="153"/>
        <end position="173"/>
    </location>
</feature>
<dbReference type="InterPro" id="IPR006527">
    <property type="entry name" value="F-box-assoc_dom_typ1"/>
</dbReference>
<evidence type="ECO:0000313" key="4">
    <source>
        <dbReference type="Proteomes" id="UP001472677"/>
    </source>
</evidence>
<dbReference type="PROSITE" id="PS50181">
    <property type="entry name" value="FBOX"/>
    <property type="match status" value="1"/>
</dbReference>
<dbReference type="PANTHER" id="PTHR31672">
    <property type="entry name" value="BNACNNG10540D PROTEIN"/>
    <property type="match status" value="1"/>
</dbReference>
<keyword evidence="1" id="KW-0472">Membrane</keyword>
<dbReference type="Pfam" id="PF07734">
    <property type="entry name" value="FBA_1"/>
    <property type="match status" value="1"/>
</dbReference>
<dbReference type="InterPro" id="IPR036047">
    <property type="entry name" value="F-box-like_dom_sf"/>
</dbReference>
<feature type="domain" description="F-box" evidence="2">
    <location>
        <begin position="8"/>
        <end position="53"/>
    </location>
</feature>
<organism evidence="3 4">
    <name type="scientific">Hibiscus sabdariffa</name>
    <name type="common">roselle</name>
    <dbReference type="NCBI Taxonomy" id="183260"/>
    <lineage>
        <taxon>Eukaryota</taxon>
        <taxon>Viridiplantae</taxon>
        <taxon>Streptophyta</taxon>
        <taxon>Embryophyta</taxon>
        <taxon>Tracheophyta</taxon>
        <taxon>Spermatophyta</taxon>
        <taxon>Magnoliopsida</taxon>
        <taxon>eudicotyledons</taxon>
        <taxon>Gunneridae</taxon>
        <taxon>Pentapetalae</taxon>
        <taxon>rosids</taxon>
        <taxon>malvids</taxon>
        <taxon>Malvales</taxon>
        <taxon>Malvaceae</taxon>
        <taxon>Malvoideae</taxon>
        <taxon>Hibiscus</taxon>
    </lineage>
</organism>